<accession>A0A507AT40</accession>
<keyword evidence="6 8" id="KW-0472">Membrane</keyword>
<organism evidence="10 11">
    <name type="scientific">Thyridium curvatum</name>
    <dbReference type="NCBI Taxonomy" id="1093900"/>
    <lineage>
        <taxon>Eukaryota</taxon>
        <taxon>Fungi</taxon>
        <taxon>Dikarya</taxon>
        <taxon>Ascomycota</taxon>
        <taxon>Pezizomycotina</taxon>
        <taxon>Sordariomycetes</taxon>
        <taxon>Sordariomycetidae</taxon>
        <taxon>Thyridiales</taxon>
        <taxon>Thyridiaceae</taxon>
        <taxon>Thyridium</taxon>
    </lineage>
</organism>
<feature type="transmembrane region" description="Helical" evidence="8">
    <location>
        <begin position="68"/>
        <end position="86"/>
    </location>
</feature>
<evidence type="ECO:0000256" key="7">
    <source>
        <dbReference type="RuleBase" id="RU003346"/>
    </source>
</evidence>
<reference evidence="10 11" key="1">
    <citation type="submission" date="2019-06" db="EMBL/GenBank/DDBJ databases">
        <title>Draft genome sequence of the filamentous fungus Phialemoniopsis curvata isolated from diesel fuel.</title>
        <authorList>
            <person name="Varaljay V.A."/>
            <person name="Lyon W.J."/>
            <person name="Crouch A.L."/>
            <person name="Drake C.E."/>
            <person name="Hollomon J.M."/>
            <person name="Nadeau L.J."/>
            <person name="Nunn H.S."/>
            <person name="Stevenson B.S."/>
            <person name="Bojanowski C.L."/>
            <person name="Crookes-Goodson W.J."/>
        </authorList>
    </citation>
    <scope>NUCLEOTIDE SEQUENCE [LARGE SCALE GENOMIC DNA]</scope>
    <source>
        <strain evidence="10 11">D216</strain>
    </source>
</reference>
<dbReference type="GeneID" id="41976335"/>
<evidence type="ECO:0000256" key="8">
    <source>
        <dbReference type="SAM" id="Phobius"/>
    </source>
</evidence>
<evidence type="ECO:0000313" key="11">
    <source>
        <dbReference type="Proteomes" id="UP000319257"/>
    </source>
</evidence>
<dbReference type="Proteomes" id="UP000319257">
    <property type="component" value="Unassembled WGS sequence"/>
</dbReference>
<evidence type="ECO:0000256" key="5">
    <source>
        <dbReference type="ARBA" id="ARBA00022989"/>
    </source>
</evidence>
<feature type="transmembrane region" description="Helical" evidence="8">
    <location>
        <begin position="98"/>
        <end position="116"/>
    </location>
</feature>
<dbReference type="Gene3D" id="1.20.1250.20">
    <property type="entry name" value="MFS general substrate transporter like domains"/>
    <property type="match status" value="1"/>
</dbReference>
<dbReference type="PROSITE" id="PS50850">
    <property type="entry name" value="MFS"/>
    <property type="match status" value="1"/>
</dbReference>
<evidence type="ECO:0000256" key="3">
    <source>
        <dbReference type="ARBA" id="ARBA00022448"/>
    </source>
</evidence>
<name>A0A507AT40_9PEZI</name>
<keyword evidence="3 7" id="KW-0813">Transport</keyword>
<dbReference type="EMBL" id="SKBQ01000061">
    <property type="protein sequence ID" value="TPX09866.1"/>
    <property type="molecule type" value="Genomic_DNA"/>
</dbReference>
<evidence type="ECO:0000256" key="2">
    <source>
        <dbReference type="ARBA" id="ARBA00010992"/>
    </source>
</evidence>
<keyword evidence="4 8" id="KW-0812">Transmembrane</keyword>
<evidence type="ECO:0000256" key="6">
    <source>
        <dbReference type="ARBA" id="ARBA00023136"/>
    </source>
</evidence>
<comment type="subcellular location">
    <subcellularLocation>
        <location evidence="1">Membrane</location>
        <topology evidence="1">Multi-pass membrane protein</topology>
    </subcellularLocation>
</comment>
<gene>
    <name evidence="10" type="ORF">E0L32_008888</name>
</gene>
<dbReference type="InParanoid" id="A0A507AT40"/>
<dbReference type="PANTHER" id="PTHR48022">
    <property type="entry name" value="PLASTIDIC GLUCOSE TRANSPORTER 4"/>
    <property type="match status" value="1"/>
</dbReference>
<feature type="transmembrane region" description="Helical" evidence="8">
    <location>
        <begin position="441"/>
        <end position="459"/>
    </location>
</feature>
<dbReference type="GO" id="GO:0005351">
    <property type="term" value="F:carbohydrate:proton symporter activity"/>
    <property type="evidence" value="ECO:0007669"/>
    <property type="project" value="TreeGrafter"/>
</dbReference>
<feature type="transmembrane region" description="Helical" evidence="8">
    <location>
        <begin position="410"/>
        <end position="429"/>
    </location>
</feature>
<dbReference type="PANTHER" id="PTHR48022:SF2">
    <property type="entry name" value="PLASTIDIC GLUCOSE TRANSPORTER 4"/>
    <property type="match status" value="1"/>
</dbReference>
<protein>
    <recommendedName>
        <fullName evidence="9">Major facilitator superfamily (MFS) profile domain-containing protein</fullName>
    </recommendedName>
</protein>
<feature type="transmembrane region" description="Helical" evidence="8">
    <location>
        <begin position="369"/>
        <end position="389"/>
    </location>
</feature>
<feature type="domain" description="Major facilitator superfamily (MFS) profile" evidence="9">
    <location>
        <begin position="22"/>
        <end position="463"/>
    </location>
</feature>
<dbReference type="InterPro" id="IPR050360">
    <property type="entry name" value="MFS_Sugar_Transporters"/>
</dbReference>
<dbReference type="AlphaFoldDB" id="A0A507AT40"/>
<dbReference type="Pfam" id="PF00083">
    <property type="entry name" value="Sugar_tr"/>
    <property type="match status" value="1"/>
</dbReference>
<evidence type="ECO:0000256" key="1">
    <source>
        <dbReference type="ARBA" id="ARBA00004141"/>
    </source>
</evidence>
<feature type="transmembrane region" description="Helical" evidence="8">
    <location>
        <begin position="188"/>
        <end position="209"/>
    </location>
</feature>
<proteinExistence type="inferred from homology"/>
<evidence type="ECO:0000259" key="9">
    <source>
        <dbReference type="PROSITE" id="PS50850"/>
    </source>
</evidence>
<keyword evidence="11" id="KW-1185">Reference proteome</keyword>
<sequence>MTGTKEQLAAIPRLFNRTLLLSVGLIAVSQFNFGFDQTAYSTTQAMDAFQQQFGSKNAKGKYSLDTNFLALLNSLPYIGFVIGLLIGSEISSRWGRRMVMFVMSIYALCTAAITFSSRNQAQILAARILNYGYVGMELAVVPVFQAEIVPKQVRGLVVETYQLMLFFGGLIMSLICFGTSKLDGNKSWLIPFGLFFVIPAIVAACIWFIPESPRWLLLKGRDADAEIALRKLRSSAYTDEDIKLELDATRAIINEEKEMTTFWDLWKGSNLKRTLITCFVNFFLQLTGNTFANKYGTIYIKSLGSLDPFVMTVVNQLVNLMGVVFSMSLVDKMGRRQMLFMGGAIQIASLFTMGGLGASSSNPPQSYKVGIIAMLSIFGFGFASGWAPVSHILTAEIPSTPVRDMTYRTASAVNIVIQFVTTYATPYLLDKPYAGLGAKVGFIYGGAAVLATIFAYFCVPECKGKTLEEIDRLFLDGVPIRQFKKTKLTVERVDDGDVEIVKERNNARVEMVEAERES</sequence>
<evidence type="ECO:0000313" key="10">
    <source>
        <dbReference type="EMBL" id="TPX09866.1"/>
    </source>
</evidence>
<feature type="transmembrane region" description="Helical" evidence="8">
    <location>
        <begin position="128"/>
        <end position="149"/>
    </location>
</feature>
<dbReference type="OrthoDB" id="6612291at2759"/>
<comment type="similarity">
    <text evidence="2 7">Belongs to the major facilitator superfamily. Sugar transporter (TC 2.A.1.1) family.</text>
</comment>
<dbReference type="FunFam" id="1.20.1250.20:FF:000078">
    <property type="entry name" value="MFS maltose transporter, putative"/>
    <property type="match status" value="1"/>
</dbReference>
<dbReference type="RefSeq" id="XP_030991577.1">
    <property type="nucleotide sequence ID" value="XM_031143793.1"/>
</dbReference>
<dbReference type="InterPro" id="IPR036259">
    <property type="entry name" value="MFS_trans_sf"/>
</dbReference>
<feature type="transmembrane region" description="Helical" evidence="8">
    <location>
        <begin position="312"/>
        <end position="331"/>
    </location>
</feature>
<dbReference type="NCBIfam" id="TIGR00879">
    <property type="entry name" value="SP"/>
    <property type="match status" value="1"/>
</dbReference>
<evidence type="ECO:0000256" key="4">
    <source>
        <dbReference type="ARBA" id="ARBA00022692"/>
    </source>
</evidence>
<dbReference type="InterPro" id="IPR005828">
    <property type="entry name" value="MFS_sugar_transport-like"/>
</dbReference>
<dbReference type="SUPFAM" id="SSF103473">
    <property type="entry name" value="MFS general substrate transporter"/>
    <property type="match status" value="1"/>
</dbReference>
<dbReference type="InterPro" id="IPR003663">
    <property type="entry name" value="Sugar/inositol_transpt"/>
</dbReference>
<feature type="transmembrane region" description="Helical" evidence="8">
    <location>
        <begin position="338"/>
        <end position="357"/>
    </location>
</feature>
<feature type="transmembrane region" description="Helical" evidence="8">
    <location>
        <begin position="161"/>
        <end position="182"/>
    </location>
</feature>
<dbReference type="GO" id="GO:0016020">
    <property type="term" value="C:membrane"/>
    <property type="evidence" value="ECO:0007669"/>
    <property type="project" value="UniProtKB-SubCell"/>
</dbReference>
<comment type="caution">
    <text evidence="10">The sequence shown here is derived from an EMBL/GenBank/DDBJ whole genome shotgun (WGS) entry which is preliminary data.</text>
</comment>
<keyword evidence="5 8" id="KW-1133">Transmembrane helix</keyword>
<dbReference type="InterPro" id="IPR020846">
    <property type="entry name" value="MFS_dom"/>
</dbReference>